<gene>
    <name evidence="2" type="primary">LOC111242520</name>
</gene>
<reference evidence="2" key="2">
    <citation type="submission" date="2025-08" db="UniProtKB">
        <authorList>
            <consortium name="RefSeq"/>
        </authorList>
    </citation>
    <scope>IDENTIFICATION</scope>
    <source>
        <tissue evidence="2">Leaf</tissue>
    </source>
</reference>
<protein>
    <submittedName>
        <fullName evidence="2">Uncharacterized protein LOC111242520 isoform X2</fullName>
    </submittedName>
</protein>
<reference evidence="1" key="1">
    <citation type="journal article" date="2014" name="Nat. Commun.">
        <title>Genome sequence of mungbean and insights into evolution within Vigna species.</title>
        <authorList>
            <person name="Kang Y.J."/>
            <person name="Kim S.K."/>
            <person name="Kim M.Y."/>
            <person name="Lestari P."/>
            <person name="Kim K.H."/>
            <person name="Ha B.K."/>
            <person name="Jun T.H."/>
            <person name="Hwang W.J."/>
            <person name="Lee T."/>
            <person name="Lee J."/>
            <person name="Shim S."/>
            <person name="Yoon M.Y."/>
            <person name="Jang Y.E."/>
            <person name="Han K.S."/>
            <person name="Taeprayoon P."/>
            <person name="Yoon N."/>
            <person name="Somta P."/>
            <person name="Tanya P."/>
            <person name="Kim K.S."/>
            <person name="Gwag J.G."/>
            <person name="Moon J.K."/>
            <person name="Lee Y.H."/>
            <person name="Park B.S."/>
            <person name="Bombarely A."/>
            <person name="Doyle J.J."/>
            <person name="Jackson S.A."/>
            <person name="Schafleitner R."/>
            <person name="Srinives P."/>
            <person name="Varshney R.K."/>
            <person name="Lee S.H."/>
        </authorList>
    </citation>
    <scope>NUCLEOTIDE SEQUENCE [LARGE SCALE GENOMIC DNA]</scope>
    <source>
        <strain evidence="1">cv. VC1973A</strain>
    </source>
</reference>
<evidence type="ECO:0000313" key="2">
    <source>
        <dbReference type="RefSeq" id="XP_022641825.1"/>
    </source>
</evidence>
<evidence type="ECO:0000313" key="1">
    <source>
        <dbReference type="Proteomes" id="UP000087766"/>
    </source>
</evidence>
<keyword evidence="1" id="KW-1185">Reference proteome</keyword>
<name>A0A3Q0FCN5_VIGRR</name>
<sequence length="130" mass="14201">MIATVSGHCESRPEIPTTALTTTMSSAAHALAPLFLHRVNGRYRQLCPSPGSLTASRQLSSTVTVTPNLPFNQTAHYRVLAIHGTLFWLLVGLGFMQEEGYSVNRSRMYMGDCSVALETNISGRKVGCTW</sequence>
<dbReference type="Proteomes" id="UP000087766">
    <property type="component" value="Chromosome 9"/>
</dbReference>
<dbReference type="RefSeq" id="XP_022641825.1">
    <property type="nucleotide sequence ID" value="XM_022786104.1"/>
</dbReference>
<accession>A0A3Q0FCN5</accession>
<organism evidence="1 2">
    <name type="scientific">Vigna radiata var. radiata</name>
    <name type="common">Mung bean</name>
    <name type="synonym">Phaseolus aureus</name>
    <dbReference type="NCBI Taxonomy" id="3916"/>
    <lineage>
        <taxon>Eukaryota</taxon>
        <taxon>Viridiplantae</taxon>
        <taxon>Streptophyta</taxon>
        <taxon>Embryophyta</taxon>
        <taxon>Tracheophyta</taxon>
        <taxon>Spermatophyta</taxon>
        <taxon>Magnoliopsida</taxon>
        <taxon>eudicotyledons</taxon>
        <taxon>Gunneridae</taxon>
        <taxon>Pentapetalae</taxon>
        <taxon>rosids</taxon>
        <taxon>fabids</taxon>
        <taxon>Fabales</taxon>
        <taxon>Fabaceae</taxon>
        <taxon>Papilionoideae</taxon>
        <taxon>50 kb inversion clade</taxon>
        <taxon>NPAAA clade</taxon>
        <taxon>indigoferoid/millettioid clade</taxon>
        <taxon>Phaseoleae</taxon>
        <taxon>Vigna</taxon>
    </lineage>
</organism>
<proteinExistence type="predicted"/>
<dbReference type="AlphaFoldDB" id="A0A3Q0FCN5"/>
<dbReference type="GeneID" id="111242520"/>